<dbReference type="GO" id="GO:0009626">
    <property type="term" value="P:plant-type hypersensitive response"/>
    <property type="evidence" value="ECO:0007669"/>
    <property type="project" value="UniProtKB-ARBA"/>
</dbReference>
<dbReference type="Gene3D" id="1.10.10.10">
    <property type="entry name" value="Winged helix-like DNA-binding domain superfamily/Winged helix DNA-binding domain"/>
    <property type="match status" value="1"/>
</dbReference>
<feature type="non-terminal residue" evidence="5">
    <location>
        <position position="268"/>
    </location>
</feature>
<dbReference type="GO" id="GO:0002758">
    <property type="term" value="P:innate immune response-activating signaling pathway"/>
    <property type="evidence" value="ECO:0007669"/>
    <property type="project" value="UniProtKB-ARBA"/>
</dbReference>
<evidence type="ECO:0000259" key="3">
    <source>
        <dbReference type="Pfam" id="PF00931"/>
    </source>
</evidence>
<dbReference type="GO" id="GO:0043531">
    <property type="term" value="F:ADP binding"/>
    <property type="evidence" value="ECO:0007669"/>
    <property type="project" value="InterPro"/>
</dbReference>
<dbReference type="Gene3D" id="1.10.8.430">
    <property type="entry name" value="Helical domain of apoptotic protease-activating factors"/>
    <property type="match status" value="1"/>
</dbReference>
<dbReference type="FunFam" id="1.10.10.10:FF:000322">
    <property type="entry name" value="Probable disease resistance protein At1g63360"/>
    <property type="match status" value="1"/>
</dbReference>
<dbReference type="Pfam" id="PF23559">
    <property type="entry name" value="WHD_DRP"/>
    <property type="match status" value="1"/>
</dbReference>
<dbReference type="AlphaFoldDB" id="A0A5J9VUY7"/>
<feature type="domain" description="Disease resistance protein winged helix" evidence="4">
    <location>
        <begin position="183"/>
        <end position="260"/>
    </location>
</feature>
<keyword evidence="1" id="KW-0677">Repeat</keyword>
<dbReference type="PANTHER" id="PTHR23155">
    <property type="entry name" value="DISEASE RESISTANCE PROTEIN RP"/>
    <property type="match status" value="1"/>
</dbReference>
<protein>
    <submittedName>
        <fullName evidence="5">Uncharacterized protein</fullName>
    </submittedName>
</protein>
<dbReference type="Gramene" id="TVU40019">
    <property type="protein sequence ID" value="TVU40019"/>
    <property type="gene ID" value="EJB05_13464"/>
</dbReference>
<dbReference type="SUPFAM" id="SSF52540">
    <property type="entry name" value="P-loop containing nucleoside triphosphate hydrolases"/>
    <property type="match status" value="1"/>
</dbReference>
<keyword evidence="6" id="KW-1185">Reference proteome</keyword>
<evidence type="ECO:0000256" key="2">
    <source>
        <dbReference type="ARBA" id="ARBA00022821"/>
    </source>
</evidence>
<dbReference type="InterPro" id="IPR044974">
    <property type="entry name" value="Disease_R_plants"/>
</dbReference>
<sequence>MVIDDVWSIRGWEAIRSVLPENNLDSRIIVTTRMETVANVCSAETDAGHFIHQMEALNLNDSKKLLLSRVFGSNNFSYPSDLEDIMDKILRKCGGLPLAIISIASVLASYRLSAGKDMWETIYKSIGYQMESNPTRTIAGYSGGYSWLFRTLNPTLDGMRHIVSLSYDYLPHELKSCMMYLSIFPEDYVIRKDRLLHRWIAEGLIPEKRGLTMLEVAQSFFDELLRRNMILSLKDYADIIGPVYEGGNKESCQVHDIVLEVMVSCDRD</sequence>
<dbReference type="InterPro" id="IPR042197">
    <property type="entry name" value="Apaf_helical"/>
</dbReference>
<dbReference type="GO" id="GO:0042742">
    <property type="term" value="P:defense response to bacterium"/>
    <property type="evidence" value="ECO:0007669"/>
    <property type="project" value="UniProtKB-ARBA"/>
</dbReference>
<accession>A0A5J9VUY7</accession>
<evidence type="ECO:0000313" key="5">
    <source>
        <dbReference type="EMBL" id="TVU40019.1"/>
    </source>
</evidence>
<proteinExistence type="predicted"/>
<dbReference type="InterPro" id="IPR027417">
    <property type="entry name" value="P-loop_NTPase"/>
</dbReference>
<feature type="domain" description="NB-ARC" evidence="3">
    <location>
        <begin position="1"/>
        <end position="72"/>
    </location>
</feature>
<gene>
    <name evidence="5" type="ORF">EJB05_13464</name>
</gene>
<evidence type="ECO:0000259" key="4">
    <source>
        <dbReference type="Pfam" id="PF23559"/>
    </source>
</evidence>
<evidence type="ECO:0000313" key="6">
    <source>
        <dbReference type="Proteomes" id="UP000324897"/>
    </source>
</evidence>
<dbReference type="OrthoDB" id="690882at2759"/>
<evidence type="ECO:0000256" key="1">
    <source>
        <dbReference type="ARBA" id="ARBA00022737"/>
    </source>
</evidence>
<comment type="caution">
    <text evidence="5">The sequence shown here is derived from an EMBL/GenBank/DDBJ whole genome shotgun (WGS) entry which is preliminary data.</text>
</comment>
<dbReference type="InterPro" id="IPR036388">
    <property type="entry name" value="WH-like_DNA-bd_sf"/>
</dbReference>
<dbReference type="Gene3D" id="3.40.50.300">
    <property type="entry name" value="P-loop containing nucleotide triphosphate hydrolases"/>
    <property type="match status" value="1"/>
</dbReference>
<dbReference type="InterPro" id="IPR002182">
    <property type="entry name" value="NB-ARC"/>
</dbReference>
<dbReference type="Proteomes" id="UP000324897">
    <property type="component" value="Chromosome 4"/>
</dbReference>
<keyword evidence="2" id="KW-0611">Plant defense</keyword>
<dbReference type="InterPro" id="IPR058922">
    <property type="entry name" value="WHD_DRP"/>
</dbReference>
<organism evidence="5 6">
    <name type="scientific">Eragrostis curvula</name>
    <name type="common">weeping love grass</name>
    <dbReference type="NCBI Taxonomy" id="38414"/>
    <lineage>
        <taxon>Eukaryota</taxon>
        <taxon>Viridiplantae</taxon>
        <taxon>Streptophyta</taxon>
        <taxon>Embryophyta</taxon>
        <taxon>Tracheophyta</taxon>
        <taxon>Spermatophyta</taxon>
        <taxon>Magnoliopsida</taxon>
        <taxon>Liliopsida</taxon>
        <taxon>Poales</taxon>
        <taxon>Poaceae</taxon>
        <taxon>PACMAD clade</taxon>
        <taxon>Chloridoideae</taxon>
        <taxon>Eragrostideae</taxon>
        <taxon>Eragrostidinae</taxon>
        <taxon>Eragrostis</taxon>
    </lineage>
</organism>
<dbReference type="PANTHER" id="PTHR23155:SF1005">
    <property type="entry name" value="OS07G0197300 PROTEIN"/>
    <property type="match status" value="1"/>
</dbReference>
<dbReference type="Pfam" id="PF00931">
    <property type="entry name" value="NB-ARC"/>
    <property type="match status" value="1"/>
</dbReference>
<reference evidence="5 6" key="1">
    <citation type="journal article" date="2019" name="Sci. Rep.">
        <title>A high-quality genome of Eragrostis curvula grass provides insights into Poaceae evolution and supports new strategies to enhance forage quality.</title>
        <authorList>
            <person name="Carballo J."/>
            <person name="Santos B.A.C.M."/>
            <person name="Zappacosta D."/>
            <person name="Garbus I."/>
            <person name="Selva J.P."/>
            <person name="Gallo C.A."/>
            <person name="Diaz A."/>
            <person name="Albertini E."/>
            <person name="Caccamo M."/>
            <person name="Echenique V."/>
        </authorList>
    </citation>
    <scope>NUCLEOTIDE SEQUENCE [LARGE SCALE GENOMIC DNA]</scope>
    <source>
        <strain evidence="6">cv. Victoria</strain>
        <tissue evidence="5">Leaf</tissue>
    </source>
</reference>
<name>A0A5J9VUY7_9POAL</name>
<dbReference type="EMBL" id="RWGY01000007">
    <property type="protein sequence ID" value="TVU40019.1"/>
    <property type="molecule type" value="Genomic_DNA"/>
</dbReference>